<comment type="caution">
    <text evidence="2">The sequence shown here is derived from an EMBL/GenBank/DDBJ whole genome shotgun (WGS) entry which is preliminary data.</text>
</comment>
<dbReference type="Proteomes" id="UP000486351">
    <property type="component" value="Unassembled WGS sequence"/>
</dbReference>
<accession>A0A6G0K2A9</accession>
<evidence type="ECO:0000313" key="4">
    <source>
        <dbReference type="Proteomes" id="UP000486351"/>
    </source>
</evidence>
<evidence type="ECO:0000313" key="2">
    <source>
        <dbReference type="EMBL" id="KAE9074863.1"/>
    </source>
</evidence>
<name>A0A6G0K2A9_9STRA</name>
<evidence type="ECO:0000313" key="5">
    <source>
        <dbReference type="Proteomes" id="UP000488956"/>
    </source>
</evidence>
<proteinExistence type="predicted"/>
<dbReference type="AlphaFoldDB" id="A0A6G0K2A9"/>
<reference evidence="4 5" key="1">
    <citation type="submission" date="2018-09" db="EMBL/GenBank/DDBJ databases">
        <title>Genomic investigation of the strawberry pathogen Phytophthora fragariae indicates pathogenicity is determined by transcriptional variation in three key races.</title>
        <authorList>
            <person name="Adams T.M."/>
            <person name="Armitage A.D."/>
            <person name="Sobczyk M.K."/>
            <person name="Bates H.J."/>
            <person name="Dunwell J.M."/>
            <person name="Nellist C.F."/>
            <person name="Harrison R.J."/>
        </authorList>
    </citation>
    <scope>NUCLEOTIDE SEQUENCE [LARGE SCALE GENOMIC DNA]</scope>
    <source>
        <strain evidence="3 4">NOV-77</strain>
        <strain evidence="2 5">ONT-3</strain>
    </source>
</reference>
<dbReference type="EMBL" id="QXFY01002684">
    <property type="protein sequence ID" value="KAE9293794.1"/>
    <property type="molecule type" value="Genomic_DNA"/>
</dbReference>
<feature type="signal peptide" evidence="1">
    <location>
        <begin position="1"/>
        <end position="17"/>
    </location>
</feature>
<organism evidence="2 5">
    <name type="scientific">Phytophthora fragariae</name>
    <dbReference type="NCBI Taxonomy" id="53985"/>
    <lineage>
        <taxon>Eukaryota</taxon>
        <taxon>Sar</taxon>
        <taxon>Stramenopiles</taxon>
        <taxon>Oomycota</taxon>
        <taxon>Peronosporomycetes</taxon>
        <taxon>Peronosporales</taxon>
        <taxon>Peronosporaceae</taxon>
        <taxon>Phytophthora</taxon>
    </lineage>
</organism>
<feature type="chain" id="PRO_5036174033" evidence="1">
    <location>
        <begin position="18"/>
        <end position="48"/>
    </location>
</feature>
<protein>
    <submittedName>
        <fullName evidence="2">Uncharacterized protein</fullName>
    </submittedName>
</protein>
<evidence type="ECO:0000313" key="3">
    <source>
        <dbReference type="EMBL" id="KAE9293794.1"/>
    </source>
</evidence>
<gene>
    <name evidence="3" type="ORF">PF008_g24709</name>
    <name evidence="2" type="ORF">PF010_g24517</name>
</gene>
<keyword evidence="1" id="KW-0732">Signal</keyword>
<dbReference type="EMBL" id="QXFX01002653">
    <property type="protein sequence ID" value="KAE9074863.1"/>
    <property type="molecule type" value="Genomic_DNA"/>
</dbReference>
<dbReference type="Proteomes" id="UP000488956">
    <property type="component" value="Unassembled WGS sequence"/>
</dbReference>
<evidence type="ECO:0000256" key="1">
    <source>
        <dbReference type="SAM" id="SignalP"/>
    </source>
</evidence>
<sequence length="48" mass="5732">MAHRLELWWLLLDKCLAKQTAFYKKHGGYPYSASKSHINIIRDYFTCL</sequence>